<dbReference type="AlphaFoldDB" id="A0A183BJH8"/>
<dbReference type="Gene3D" id="3.40.50.410">
    <property type="entry name" value="von Willebrand factor, type A domain"/>
    <property type="match status" value="1"/>
</dbReference>
<evidence type="ECO:0000256" key="1">
    <source>
        <dbReference type="SAM" id="SignalP"/>
    </source>
</evidence>
<organism evidence="3 4">
    <name type="scientific">Globodera pallida</name>
    <name type="common">Potato cyst nematode worm</name>
    <name type="synonym">Heterodera pallida</name>
    <dbReference type="NCBI Taxonomy" id="36090"/>
    <lineage>
        <taxon>Eukaryota</taxon>
        <taxon>Metazoa</taxon>
        <taxon>Ecdysozoa</taxon>
        <taxon>Nematoda</taxon>
        <taxon>Chromadorea</taxon>
        <taxon>Rhabditida</taxon>
        <taxon>Tylenchina</taxon>
        <taxon>Tylenchomorpha</taxon>
        <taxon>Tylenchoidea</taxon>
        <taxon>Heteroderidae</taxon>
        <taxon>Heteroderinae</taxon>
        <taxon>Globodera</taxon>
    </lineage>
</organism>
<feature type="chain" id="PRO_5008146229" evidence="1">
    <location>
        <begin position="25"/>
        <end position="195"/>
    </location>
</feature>
<dbReference type="Proteomes" id="UP000050741">
    <property type="component" value="Unassembled WGS sequence"/>
</dbReference>
<feature type="domain" description="VWFA" evidence="2">
    <location>
        <begin position="76"/>
        <end position="180"/>
    </location>
</feature>
<proteinExistence type="predicted"/>
<evidence type="ECO:0000313" key="4">
    <source>
        <dbReference type="WBParaSite" id="GPLIN_000075700"/>
    </source>
</evidence>
<reference evidence="3" key="2">
    <citation type="submission" date="2014-05" db="EMBL/GenBank/DDBJ databases">
        <title>The genome and life-stage specific transcriptomes of Globodera pallida elucidate key aspects of plant parasitism by a cyst nematode.</title>
        <authorList>
            <person name="Cotton J.A."/>
            <person name="Lilley C.J."/>
            <person name="Jones L.M."/>
            <person name="Kikuchi T."/>
            <person name="Reid A.J."/>
            <person name="Thorpe P."/>
            <person name="Tsai I.J."/>
            <person name="Beasley H."/>
            <person name="Blok V."/>
            <person name="Cock P.J.A."/>
            <person name="Van den Akker S.E."/>
            <person name="Holroyd N."/>
            <person name="Hunt M."/>
            <person name="Mantelin S."/>
            <person name="Naghra H."/>
            <person name="Pain A."/>
            <person name="Palomares-Rius J.E."/>
            <person name="Zarowiecki M."/>
            <person name="Berriman M."/>
            <person name="Jones J.T."/>
            <person name="Urwin P.E."/>
        </authorList>
    </citation>
    <scope>NUCLEOTIDE SEQUENCE [LARGE SCALE GENOMIC DNA]</scope>
    <source>
        <strain evidence="3">Lindley</strain>
    </source>
</reference>
<dbReference type="WBParaSite" id="GPLIN_000075700">
    <property type="protein sequence ID" value="GPLIN_000075700"/>
    <property type="gene ID" value="GPLIN_000075700"/>
</dbReference>
<dbReference type="InterPro" id="IPR002035">
    <property type="entry name" value="VWF_A"/>
</dbReference>
<keyword evidence="1" id="KW-0732">Signal</keyword>
<feature type="signal peptide" evidence="1">
    <location>
        <begin position="1"/>
        <end position="24"/>
    </location>
</feature>
<evidence type="ECO:0000313" key="3">
    <source>
        <dbReference type="Proteomes" id="UP000050741"/>
    </source>
</evidence>
<sequence>MKKYNHHTFILSFILLAYFHKIGVETTAAPKVSISSAENECPSKNRSNIDRFSFGRQRFYELIIFHRAPIDKLQSTNIEEITGQIEGLSMITIHETSPAKALNEGRSVVEKMPQAQSVILLVHDGHNTDMASETLSASARLSKLKVSIFAIAGGKTPPALAKLADYTGERRRVFAFEQDSQQFLDALDEANLLQF</sequence>
<dbReference type="Pfam" id="PF00092">
    <property type="entry name" value="VWA"/>
    <property type="match status" value="1"/>
</dbReference>
<protein>
    <submittedName>
        <fullName evidence="4">VWFA domain-containing protein</fullName>
    </submittedName>
</protein>
<accession>A0A183BJH8</accession>
<dbReference type="InterPro" id="IPR036465">
    <property type="entry name" value="vWFA_dom_sf"/>
</dbReference>
<evidence type="ECO:0000259" key="2">
    <source>
        <dbReference type="Pfam" id="PF00092"/>
    </source>
</evidence>
<reference evidence="4" key="3">
    <citation type="submission" date="2016-06" db="UniProtKB">
        <authorList>
            <consortium name="WormBaseParasite"/>
        </authorList>
    </citation>
    <scope>IDENTIFICATION</scope>
</reference>
<keyword evidence="3" id="KW-1185">Reference proteome</keyword>
<dbReference type="SUPFAM" id="SSF53300">
    <property type="entry name" value="vWA-like"/>
    <property type="match status" value="1"/>
</dbReference>
<name>A0A183BJH8_GLOPA</name>
<reference evidence="3" key="1">
    <citation type="submission" date="2013-12" db="EMBL/GenBank/DDBJ databases">
        <authorList>
            <person name="Aslett M."/>
        </authorList>
    </citation>
    <scope>NUCLEOTIDE SEQUENCE [LARGE SCALE GENOMIC DNA]</scope>
    <source>
        <strain evidence="3">Lindley</strain>
    </source>
</reference>